<dbReference type="EMBL" id="CAICTM010001938">
    <property type="protein sequence ID" value="CAB9527092.1"/>
    <property type="molecule type" value="Genomic_DNA"/>
</dbReference>
<accession>A0A9N8ES26</accession>
<comment type="caution">
    <text evidence="1">The sequence shown here is derived from an EMBL/GenBank/DDBJ whole genome shotgun (WGS) entry which is preliminary data.</text>
</comment>
<keyword evidence="2" id="KW-1185">Reference proteome</keyword>
<dbReference type="Proteomes" id="UP001153069">
    <property type="component" value="Unassembled WGS sequence"/>
</dbReference>
<proteinExistence type="predicted"/>
<reference evidence="1" key="1">
    <citation type="submission" date="2020-06" db="EMBL/GenBank/DDBJ databases">
        <authorList>
            <consortium name="Plant Systems Biology data submission"/>
        </authorList>
    </citation>
    <scope>NUCLEOTIDE SEQUENCE</scope>
    <source>
        <strain evidence="1">D6</strain>
    </source>
</reference>
<dbReference type="AlphaFoldDB" id="A0A9N8ES26"/>
<organism evidence="1 2">
    <name type="scientific">Seminavis robusta</name>
    <dbReference type="NCBI Taxonomy" id="568900"/>
    <lineage>
        <taxon>Eukaryota</taxon>
        <taxon>Sar</taxon>
        <taxon>Stramenopiles</taxon>
        <taxon>Ochrophyta</taxon>
        <taxon>Bacillariophyta</taxon>
        <taxon>Bacillariophyceae</taxon>
        <taxon>Bacillariophycidae</taxon>
        <taxon>Naviculales</taxon>
        <taxon>Naviculaceae</taxon>
        <taxon>Seminavis</taxon>
    </lineage>
</organism>
<protein>
    <submittedName>
        <fullName evidence="1">Uncharacterized protein</fullName>
    </submittedName>
</protein>
<gene>
    <name evidence="1" type="ORF">SEMRO_1940_G306660.1</name>
</gene>
<evidence type="ECO:0000313" key="1">
    <source>
        <dbReference type="EMBL" id="CAB9527092.1"/>
    </source>
</evidence>
<name>A0A9N8ES26_9STRA</name>
<evidence type="ECO:0000313" key="2">
    <source>
        <dbReference type="Proteomes" id="UP001153069"/>
    </source>
</evidence>
<sequence>MIQIQAIVKSMVFITMSSVFGRLDKVQGARHLAESLFFKPQTGALAQTTANNTAWLIAFTEESSSQEIQSIPKYTSSQTTKTEKQLKCLTNR</sequence>